<sequence length="114" mass="12930">IDAMMKSHAPSGQCWVIYASNTVDHYCRDWMETKLGKQELIKTGGGISGTLHPFNIYLDGPHQGLEQKLIICNIDLSQLCIIQFFIDSAGHYSRPEVRQNDANYAPVWSNEKIF</sequence>
<keyword evidence="2" id="KW-1185">Reference proteome</keyword>
<dbReference type="SUPFAM" id="SSF56317">
    <property type="entry name" value="Carbon-nitrogen hydrolase"/>
    <property type="match status" value="1"/>
</dbReference>
<protein>
    <submittedName>
        <fullName evidence="1">Uncharacterized protein</fullName>
    </submittedName>
</protein>
<proteinExistence type="predicted"/>
<dbReference type="Proteomes" id="UP000663873">
    <property type="component" value="Unassembled WGS sequence"/>
</dbReference>
<dbReference type="AlphaFoldDB" id="A0A820XRZ4"/>
<dbReference type="EMBL" id="CAJOBP010008468">
    <property type="protein sequence ID" value="CAF4535405.1"/>
    <property type="molecule type" value="Genomic_DNA"/>
</dbReference>
<gene>
    <name evidence="1" type="ORF">UJA718_LOCUS28451</name>
</gene>
<name>A0A820XRZ4_9BILA</name>
<comment type="caution">
    <text evidence="1">The sequence shown here is derived from an EMBL/GenBank/DDBJ whole genome shotgun (WGS) entry which is preliminary data.</text>
</comment>
<feature type="non-terminal residue" evidence="1">
    <location>
        <position position="1"/>
    </location>
</feature>
<reference evidence="1" key="1">
    <citation type="submission" date="2021-02" db="EMBL/GenBank/DDBJ databases">
        <authorList>
            <person name="Nowell W R."/>
        </authorList>
    </citation>
    <scope>NUCLEOTIDE SEQUENCE</scope>
</reference>
<evidence type="ECO:0000313" key="1">
    <source>
        <dbReference type="EMBL" id="CAF4535405.1"/>
    </source>
</evidence>
<dbReference type="InterPro" id="IPR036526">
    <property type="entry name" value="C-N_Hydrolase_sf"/>
</dbReference>
<organism evidence="1 2">
    <name type="scientific">Rotaria socialis</name>
    <dbReference type="NCBI Taxonomy" id="392032"/>
    <lineage>
        <taxon>Eukaryota</taxon>
        <taxon>Metazoa</taxon>
        <taxon>Spiralia</taxon>
        <taxon>Gnathifera</taxon>
        <taxon>Rotifera</taxon>
        <taxon>Eurotatoria</taxon>
        <taxon>Bdelloidea</taxon>
        <taxon>Philodinida</taxon>
        <taxon>Philodinidae</taxon>
        <taxon>Rotaria</taxon>
    </lineage>
</organism>
<evidence type="ECO:0000313" key="2">
    <source>
        <dbReference type="Proteomes" id="UP000663873"/>
    </source>
</evidence>
<accession>A0A820XRZ4</accession>